<feature type="compositionally biased region" description="Basic and acidic residues" evidence="1">
    <location>
        <begin position="190"/>
        <end position="212"/>
    </location>
</feature>
<feature type="region of interest" description="Disordered" evidence="1">
    <location>
        <begin position="79"/>
        <end position="279"/>
    </location>
</feature>
<reference evidence="3" key="1">
    <citation type="submission" date="2025-08" db="UniProtKB">
        <authorList>
            <consortium name="RefSeq"/>
        </authorList>
    </citation>
    <scope>IDENTIFICATION</scope>
</reference>
<feature type="compositionally biased region" description="Basic and acidic residues" evidence="1">
    <location>
        <begin position="224"/>
        <end position="233"/>
    </location>
</feature>
<feature type="compositionally biased region" description="Basic and acidic residues" evidence="1">
    <location>
        <begin position="802"/>
        <end position="838"/>
    </location>
</feature>
<feature type="compositionally biased region" description="Basic and acidic residues" evidence="1">
    <location>
        <begin position="785"/>
        <end position="795"/>
    </location>
</feature>
<feature type="compositionally biased region" description="Basic and acidic residues" evidence="1">
    <location>
        <begin position="330"/>
        <end position="403"/>
    </location>
</feature>
<dbReference type="PANTHER" id="PTHR23389:SF21">
    <property type="entry name" value="ATPASE FAMILY AAA DOMAIN-CONTAINING PROTEIN 5"/>
    <property type="match status" value="1"/>
</dbReference>
<evidence type="ECO:0000256" key="1">
    <source>
        <dbReference type="SAM" id="MobiDB-lite"/>
    </source>
</evidence>
<feature type="compositionally biased region" description="Polar residues" evidence="1">
    <location>
        <begin position="160"/>
        <end position="169"/>
    </location>
</feature>
<feature type="compositionally biased region" description="Acidic residues" evidence="1">
    <location>
        <begin position="436"/>
        <end position="449"/>
    </location>
</feature>
<gene>
    <name evidence="3" type="primary">LOC103523041</name>
</gene>
<evidence type="ECO:0000313" key="2">
    <source>
        <dbReference type="Proteomes" id="UP000079169"/>
    </source>
</evidence>
<feature type="compositionally biased region" description="Basic residues" evidence="1">
    <location>
        <begin position="179"/>
        <end position="189"/>
    </location>
</feature>
<name>A0A3Q0JN68_DIACI</name>
<evidence type="ECO:0000313" key="3">
    <source>
        <dbReference type="RefSeq" id="XP_026688643.1"/>
    </source>
</evidence>
<sequence length="1465" mass="165087">MIFLSNKFDRRKVVDSADSDSVDSFVKTPIKNEELMAPPYSPLSPLCRKSPRHLTGSPLRSPRHLKSPLAVRNNVLESPKSLKTTQNQDVVPTGELNADSCLSSQLVKESTNETSEKDDSSKKLSKNLFGAPENEQESCPEEELKTTKKVKKLKKKETTCGQNNSVNDEITSDEDFKTPKKKPKPARKKKAEEKPNNSEKMVKDDRGKKKESPNPNSSLLNYFKKVEVSKDVEVNQIENVDETTPSLAETGDISDSKQSENSVEKKRNKKKKAKKKKRKDCVEIRFDFESDASVELGEKEEAIEKSESEDLKGDCIRENERAIPNEDDCKESLEMENDKGKEEVTKPVEKLEQASNDRLETKEKQEDEHKRNSETDKHCGDSGNKEDNKDSKEEKEELSEVPKKRGRGRPKKVKTEHEANKTDIKEEESSERREIEEPELTEVEGEEEVHDDKENERKRRRKSRKREKKELQEHCDNVDGSGGDEEESKPKEATSLFKYFKKVDSIVDADCKRDSNVLKVEVQIHTPPSTPKSKRKSKPPLSPLPPPTLTPSGDEGRRKSSRISEKMKLKEEAKKIEDEILVLEEEESGKKKSKRKHGGQDSDDEVFILKEKKAPSFSPGPQSKVKLASIFLKKPKLTKMQTEARQRFLQSGVPDAIRRQTELLRNQPSYRKVIELNASCNRNGKRILSDLSEATQSHQVQHQTQSCAPITSFFSKQPSQNPPNEQRTGEKSLKLSSQEGKTTEKSLKVYSQEGKGKRESAKRKREEDTPEKPARKSQIKKKKGDKTEDKSDRHPAKSKGAKTGEKVVKKKGESKEKTSQKRRGTKEAESGLESEGHFTKNVGNLGIPVGNFGKTAGNFTSVGTFSVKSEEKEPAGEKDEAKMSLILIEDADVLFSDHDDGFVSALSSLVASSKRPLILVTSQERVTHLVKFMRLPHSLVLHFTTPLYTEIGSFLQLIAILEGVKLSQDKSLLLIHHNRGDIRKCLLALQYYVLSRKCYPSQSTPPWAGSEAANLAAIWWQWSSLYKLSPLLYNHTRTKLTLHDHEETHNGQVEHTASRELQKSKNFLDDEFFCDGNEKNSVNDIKNAVNDERDDNTAKETGAKKIGTKSELPEEVQSVKDARTNGENDPENIKEMGQTEEVGQSKLGNGQSSQSNENEDESRRSTGDDMESNEKDESNENIPLPNSEESGYSSSCQNSQQDSEQSNQQNSQPLSQQNSQQDQEMSQQSRRWGQQNSETMSQRNSQQGQEQCQQNSQQSGSLSQQNSANLQFLKTSFASRFASLSQFESSKAEMRNLSRLLTCYSQVDLIHGKLDVSCADSNPCPRIWESCPSASSSLELSSLSSQSMLCRDLGASLISCARGLVPGEITLSVNGPWEETKRHTHQLFALERSLLSSLSPSEALSRYGFPLDLYSGVRGLARIERHRFETSSKRYNRFFNHLKSVNIHLSKSETERLCASLSLTD</sequence>
<feature type="compositionally biased region" description="Basic and acidic residues" evidence="1">
    <location>
        <begin position="1161"/>
        <end position="1178"/>
    </location>
</feature>
<dbReference type="Gene3D" id="3.40.50.300">
    <property type="entry name" value="P-loop containing nucleotide triphosphate hydrolases"/>
    <property type="match status" value="1"/>
</dbReference>
<feature type="compositionally biased region" description="Polar residues" evidence="1">
    <location>
        <begin position="81"/>
        <end position="90"/>
    </location>
</feature>
<dbReference type="GO" id="GO:0003677">
    <property type="term" value="F:DNA binding"/>
    <property type="evidence" value="ECO:0007669"/>
    <property type="project" value="TreeGrafter"/>
</dbReference>
<feature type="compositionally biased region" description="Basic and acidic residues" evidence="1">
    <location>
        <begin position="254"/>
        <end position="265"/>
    </location>
</feature>
<dbReference type="GO" id="GO:0005634">
    <property type="term" value="C:nucleus"/>
    <property type="evidence" value="ECO:0007669"/>
    <property type="project" value="TreeGrafter"/>
</dbReference>
<feature type="compositionally biased region" description="Basic residues" evidence="1">
    <location>
        <begin position="266"/>
        <end position="279"/>
    </location>
</feature>
<feature type="region of interest" description="Disordered" evidence="1">
    <location>
        <begin position="34"/>
        <end position="67"/>
    </location>
</feature>
<feature type="compositionally biased region" description="Polar residues" evidence="1">
    <location>
        <begin position="100"/>
        <end position="109"/>
    </location>
</feature>
<feature type="compositionally biased region" description="Basic and acidic residues" evidence="1">
    <location>
        <begin position="754"/>
        <end position="774"/>
    </location>
</feature>
<dbReference type="InterPro" id="IPR027417">
    <property type="entry name" value="P-loop_NTPase"/>
</dbReference>
<dbReference type="GO" id="GO:0061860">
    <property type="term" value="F:DNA clamp unloader activity"/>
    <property type="evidence" value="ECO:0007669"/>
    <property type="project" value="TreeGrafter"/>
</dbReference>
<feature type="compositionally biased region" description="Basic and acidic residues" evidence="1">
    <location>
        <begin position="413"/>
        <end position="424"/>
    </location>
</feature>
<protein>
    <submittedName>
        <fullName evidence="3">Daf-12-interacting protein 1</fullName>
    </submittedName>
</protein>
<feature type="compositionally biased region" description="Polar residues" evidence="1">
    <location>
        <begin position="712"/>
        <end position="726"/>
    </location>
</feature>
<feature type="compositionally biased region" description="Low complexity" evidence="1">
    <location>
        <begin position="1193"/>
        <end position="1229"/>
    </location>
</feature>
<feature type="compositionally biased region" description="Basic residues" evidence="1">
    <location>
        <begin position="775"/>
        <end position="784"/>
    </location>
</feature>
<feature type="region of interest" description="Disordered" evidence="1">
    <location>
        <begin position="511"/>
        <end position="605"/>
    </location>
</feature>
<feature type="compositionally biased region" description="Basic and acidic residues" evidence="1">
    <location>
        <begin position="1117"/>
        <end position="1134"/>
    </location>
</feature>
<feature type="compositionally biased region" description="Basic and acidic residues" evidence="1">
    <location>
        <begin position="554"/>
        <end position="578"/>
    </location>
</feature>
<dbReference type="PANTHER" id="PTHR23389">
    <property type="entry name" value="CHROMOSOME TRANSMISSION FIDELITY FACTOR 18"/>
    <property type="match status" value="1"/>
</dbReference>
<feature type="compositionally biased region" description="Basic and acidic residues" evidence="1">
    <location>
        <begin position="296"/>
        <end position="324"/>
    </location>
</feature>
<dbReference type="RefSeq" id="XP_026688643.1">
    <property type="nucleotide sequence ID" value="XM_026832842.1"/>
</dbReference>
<accession>A0A3Q0JN68</accession>
<feature type="compositionally biased region" description="Pro residues" evidence="1">
    <location>
        <begin position="540"/>
        <end position="549"/>
    </location>
</feature>
<feature type="compositionally biased region" description="Basic and acidic residues" evidence="1">
    <location>
        <begin position="110"/>
        <end position="122"/>
    </location>
</feature>
<dbReference type="KEGG" id="dci:103523041"/>
<proteinExistence type="predicted"/>
<feature type="compositionally biased region" description="Polar residues" evidence="1">
    <location>
        <begin position="1230"/>
        <end position="1240"/>
    </location>
</feature>
<organism evidence="2 3">
    <name type="scientific">Diaphorina citri</name>
    <name type="common">Asian citrus psyllid</name>
    <dbReference type="NCBI Taxonomy" id="121845"/>
    <lineage>
        <taxon>Eukaryota</taxon>
        <taxon>Metazoa</taxon>
        <taxon>Ecdysozoa</taxon>
        <taxon>Arthropoda</taxon>
        <taxon>Hexapoda</taxon>
        <taxon>Insecta</taxon>
        <taxon>Pterygota</taxon>
        <taxon>Neoptera</taxon>
        <taxon>Paraneoptera</taxon>
        <taxon>Hemiptera</taxon>
        <taxon>Sternorrhyncha</taxon>
        <taxon>Psylloidea</taxon>
        <taxon>Psyllidae</taxon>
        <taxon>Diaphorininae</taxon>
        <taxon>Diaphorina</taxon>
    </lineage>
</organism>
<feature type="compositionally biased region" description="Low complexity" evidence="1">
    <location>
        <begin position="1241"/>
        <end position="1265"/>
    </location>
</feature>
<feature type="compositionally biased region" description="Basic residues" evidence="1">
    <location>
        <begin position="458"/>
        <end position="467"/>
    </location>
</feature>
<feature type="compositionally biased region" description="Basic and acidic residues" evidence="1">
    <location>
        <begin position="1089"/>
        <end position="1103"/>
    </location>
</feature>
<feature type="compositionally biased region" description="Polar residues" evidence="1">
    <location>
        <begin position="236"/>
        <end position="247"/>
    </location>
</feature>
<feature type="region of interest" description="Disordered" evidence="1">
    <location>
        <begin position="1079"/>
        <end position="1265"/>
    </location>
</feature>
<feature type="region of interest" description="Disordered" evidence="1">
    <location>
        <begin position="712"/>
        <end position="843"/>
    </location>
</feature>
<dbReference type="STRING" id="121845.A0A3Q0JN68"/>
<feature type="compositionally biased region" description="Basic and acidic residues" evidence="1">
    <location>
        <begin position="468"/>
        <end position="477"/>
    </location>
</feature>
<dbReference type="PaxDb" id="121845-A0A3Q0JN68"/>
<keyword evidence="2" id="KW-1185">Reference proteome</keyword>
<dbReference type="GeneID" id="103523041"/>
<dbReference type="Proteomes" id="UP000079169">
    <property type="component" value="Unplaced"/>
</dbReference>
<feature type="region of interest" description="Disordered" evidence="1">
    <location>
        <begin position="292"/>
        <end position="491"/>
    </location>
</feature>